<dbReference type="InterPro" id="IPR036388">
    <property type="entry name" value="WH-like_DNA-bd_sf"/>
</dbReference>
<dbReference type="PROSITE" id="PS50995">
    <property type="entry name" value="HTH_MARR_2"/>
    <property type="match status" value="1"/>
</dbReference>
<feature type="domain" description="HTH marR-type" evidence="4">
    <location>
        <begin position="1"/>
        <end position="133"/>
    </location>
</feature>
<dbReference type="Pfam" id="PF12802">
    <property type="entry name" value="MarR_2"/>
    <property type="match status" value="1"/>
</dbReference>
<dbReference type="GO" id="GO:0003677">
    <property type="term" value="F:DNA binding"/>
    <property type="evidence" value="ECO:0007669"/>
    <property type="project" value="UniProtKB-KW"/>
</dbReference>
<dbReference type="PANTHER" id="PTHR42756:SF1">
    <property type="entry name" value="TRANSCRIPTIONAL REPRESSOR OF EMRAB OPERON"/>
    <property type="match status" value="1"/>
</dbReference>
<proteinExistence type="predicted"/>
<gene>
    <name evidence="5" type="ORF">IAB51_06640</name>
</gene>
<dbReference type="Proteomes" id="UP000824002">
    <property type="component" value="Unassembled WGS sequence"/>
</dbReference>
<protein>
    <submittedName>
        <fullName evidence="5">MarR family transcriptional regulator</fullName>
    </submittedName>
</protein>
<dbReference type="PANTHER" id="PTHR42756">
    <property type="entry name" value="TRANSCRIPTIONAL REGULATOR, MARR"/>
    <property type="match status" value="1"/>
</dbReference>
<reference evidence="5" key="1">
    <citation type="submission" date="2020-10" db="EMBL/GenBank/DDBJ databases">
        <authorList>
            <person name="Gilroy R."/>
        </authorList>
    </citation>
    <scope>NUCLEOTIDE SEQUENCE</scope>
    <source>
        <strain evidence="5">CHK199-13235</strain>
    </source>
</reference>
<dbReference type="InterPro" id="IPR036390">
    <property type="entry name" value="WH_DNA-bd_sf"/>
</dbReference>
<dbReference type="InterPro" id="IPR023187">
    <property type="entry name" value="Tscrpt_reg_MarR-type_CS"/>
</dbReference>
<dbReference type="EMBL" id="DVJP01000043">
    <property type="protein sequence ID" value="HIS76475.1"/>
    <property type="molecule type" value="Genomic_DNA"/>
</dbReference>
<dbReference type="InterPro" id="IPR000835">
    <property type="entry name" value="HTH_MarR-typ"/>
</dbReference>
<evidence type="ECO:0000259" key="4">
    <source>
        <dbReference type="PROSITE" id="PS50995"/>
    </source>
</evidence>
<dbReference type="SUPFAM" id="SSF46785">
    <property type="entry name" value="Winged helix' DNA-binding domain"/>
    <property type="match status" value="1"/>
</dbReference>
<comment type="caution">
    <text evidence="5">The sequence shown here is derived from an EMBL/GenBank/DDBJ whole genome shotgun (WGS) entry which is preliminary data.</text>
</comment>
<dbReference type="Gene3D" id="1.10.10.10">
    <property type="entry name" value="Winged helix-like DNA-binding domain superfamily/Winged helix DNA-binding domain"/>
    <property type="match status" value="1"/>
</dbReference>
<keyword evidence="3" id="KW-0804">Transcription</keyword>
<evidence type="ECO:0000313" key="5">
    <source>
        <dbReference type="EMBL" id="HIS76475.1"/>
    </source>
</evidence>
<dbReference type="SMART" id="SM00347">
    <property type="entry name" value="HTH_MARR"/>
    <property type="match status" value="1"/>
</dbReference>
<dbReference type="PRINTS" id="PR00598">
    <property type="entry name" value="HTHMARR"/>
</dbReference>
<dbReference type="PROSITE" id="PS01117">
    <property type="entry name" value="HTH_MARR_1"/>
    <property type="match status" value="1"/>
</dbReference>
<organism evidence="5 6">
    <name type="scientific">Candidatus Merdivicinus excrementipullorum</name>
    <dbReference type="NCBI Taxonomy" id="2840867"/>
    <lineage>
        <taxon>Bacteria</taxon>
        <taxon>Bacillati</taxon>
        <taxon>Bacillota</taxon>
        <taxon>Clostridia</taxon>
        <taxon>Eubacteriales</taxon>
        <taxon>Oscillospiraceae</taxon>
        <taxon>Oscillospiraceae incertae sedis</taxon>
        <taxon>Candidatus Merdivicinus</taxon>
    </lineage>
</organism>
<sequence>MESFMRCISRTARCSQLYRSERLAEVGLNGGQYVYISNVCRNPGISQEQMSRQILINKSNVARQLASLEQNGFVRREPDAKDRRVMRVYPTERAMEVYPYIQQVLADWRHYLTEDFTDEEREQLDSLLERVLEKAAAYADKRLAREKEPLEGGEKG</sequence>
<accession>A0A9D1JZP4</accession>
<evidence type="ECO:0000256" key="1">
    <source>
        <dbReference type="ARBA" id="ARBA00023015"/>
    </source>
</evidence>
<dbReference type="AlphaFoldDB" id="A0A9D1JZP4"/>
<keyword evidence="2" id="KW-0238">DNA-binding</keyword>
<evidence type="ECO:0000256" key="3">
    <source>
        <dbReference type="ARBA" id="ARBA00023163"/>
    </source>
</evidence>
<dbReference type="GO" id="GO:0003700">
    <property type="term" value="F:DNA-binding transcription factor activity"/>
    <property type="evidence" value="ECO:0007669"/>
    <property type="project" value="InterPro"/>
</dbReference>
<evidence type="ECO:0000313" key="6">
    <source>
        <dbReference type="Proteomes" id="UP000824002"/>
    </source>
</evidence>
<keyword evidence="1" id="KW-0805">Transcription regulation</keyword>
<name>A0A9D1JZP4_9FIRM</name>
<evidence type="ECO:0000256" key="2">
    <source>
        <dbReference type="ARBA" id="ARBA00023125"/>
    </source>
</evidence>
<reference evidence="5" key="2">
    <citation type="journal article" date="2021" name="PeerJ">
        <title>Extensive microbial diversity within the chicken gut microbiome revealed by metagenomics and culture.</title>
        <authorList>
            <person name="Gilroy R."/>
            <person name="Ravi A."/>
            <person name="Getino M."/>
            <person name="Pursley I."/>
            <person name="Horton D.L."/>
            <person name="Alikhan N.F."/>
            <person name="Baker D."/>
            <person name="Gharbi K."/>
            <person name="Hall N."/>
            <person name="Watson M."/>
            <person name="Adriaenssens E.M."/>
            <person name="Foster-Nyarko E."/>
            <person name="Jarju S."/>
            <person name="Secka A."/>
            <person name="Antonio M."/>
            <person name="Oren A."/>
            <person name="Chaudhuri R.R."/>
            <person name="La Ragione R."/>
            <person name="Hildebrand F."/>
            <person name="Pallen M.J."/>
        </authorList>
    </citation>
    <scope>NUCLEOTIDE SEQUENCE</scope>
    <source>
        <strain evidence="5">CHK199-13235</strain>
    </source>
</reference>